<evidence type="ECO:0000256" key="4">
    <source>
        <dbReference type="ARBA" id="ARBA00022695"/>
    </source>
</evidence>
<dbReference type="PANTHER" id="PTHR37984">
    <property type="entry name" value="PROTEIN CBG26694"/>
    <property type="match status" value="1"/>
</dbReference>
<evidence type="ECO:0000256" key="7">
    <source>
        <dbReference type="ARBA" id="ARBA00022801"/>
    </source>
</evidence>
<evidence type="ECO:0000256" key="2">
    <source>
        <dbReference type="ARBA" id="ARBA00022670"/>
    </source>
</evidence>
<keyword evidence="5" id="KW-0540">Nuclease</keyword>
<evidence type="ECO:0000256" key="1">
    <source>
        <dbReference type="ARBA" id="ARBA00012493"/>
    </source>
</evidence>
<dbReference type="Proteomes" id="UP000288805">
    <property type="component" value="Unassembled WGS sequence"/>
</dbReference>
<dbReference type="InterPro" id="IPR043502">
    <property type="entry name" value="DNA/RNA_pol_sf"/>
</dbReference>
<dbReference type="GO" id="GO:0004519">
    <property type="term" value="F:endonuclease activity"/>
    <property type="evidence" value="ECO:0007669"/>
    <property type="project" value="UniProtKB-KW"/>
</dbReference>
<dbReference type="EC" id="2.7.7.49" evidence="1"/>
<dbReference type="Pfam" id="PF17917">
    <property type="entry name" value="RT_RNaseH"/>
    <property type="match status" value="1"/>
</dbReference>
<keyword evidence="4" id="KW-0548">Nucleotidyltransferase</keyword>
<evidence type="ECO:0000259" key="9">
    <source>
        <dbReference type="Pfam" id="PF17917"/>
    </source>
</evidence>
<dbReference type="GO" id="GO:0003964">
    <property type="term" value="F:RNA-directed DNA polymerase activity"/>
    <property type="evidence" value="ECO:0007669"/>
    <property type="project" value="UniProtKB-KW"/>
</dbReference>
<keyword evidence="2" id="KW-0645">Protease</keyword>
<dbReference type="Gene3D" id="2.40.70.10">
    <property type="entry name" value="Acid Proteases"/>
    <property type="match status" value="1"/>
</dbReference>
<proteinExistence type="predicted"/>
<dbReference type="InterPro" id="IPR021109">
    <property type="entry name" value="Peptidase_aspartic_dom_sf"/>
</dbReference>
<evidence type="ECO:0000313" key="11">
    <source>
        <dbReference type="Proteomes" id="UP000288805"/>
    </source>
</evidence>
<accession>A0A438CFF0</accession>
<dbReference type="InterPro" id="IPR050951">
    <property type="entry name" value="Retrovirus_Pol_polyprotein"/>
</dbReference>
<gene>
    <name evidence="10" type="primary">pol_2134</name>
    <name evidence="10" type="ORF">CK203_101087</name>
</gene>
<protein>
    <recommendedName>
        <fullName evidence="1">RNA-directed DNA polymerase</fullName>
        <ecNumber evidence="1">2.7.7.49</ecNumber>
    </recommendedName>
</protein>
<evidence type="ECO:0000313" key="10">
    <source>
        <dbReference type="EMBL" id="RVW21932.1"/>
    </source>
</evidence>
<dbReference type="SUPFAM" id="SSF56672">
    <property type="entry name" value="DNA/RNA polymerases"/>
    <property type="match status" value="1"/>
</dbReference>
<dbReference type="Gene3D" id="3.10.10.10">
    <property type="entry name" value="HIV Type 1 Reverse Transcriptase, subunit A, domain 1"/>
    <property type="match status" value="2"/>
</dbReference>
<dbReference type="InterPro" id="IPR041373">
    <property type="entry name" value="RT_RNaseH"/>
</dbReference>
<dbReference type="GO" id="GO:0008233">
    <property type="term" value="F:peptidase activity"/>
    <property type="evidence" value="ECO:0007669"/>
    <property type="project" value="UniProtKB-KW"/>
</dbReference>
<keyword evidence="3" id="KW-0808">Transferase</keyword>
<keyword evidence="6" id="KW-0255">Endonuclease</keyword>
<evidence type="ECO:0000256" key="3">
    <source>
        <dbReference type="ARBA" id="ARBA00022679"/>
    </source>
</evidence>
<dbReference type="FunFam" id="3.10.10.10:FF:000007">
    <property type="entry name" value="Retrovirus-related Pol polyprotein from transposon 17.6-like Protein"/>
    <property type="match status" value="1"/>
</dbReference>
<keyword evidence="8" id="KW-0695">RNA-directed DNA polymerase</keyword>
<sequence>MIGYREMTVGLVLLDLQDFDVILGMDWLASYHASVDCFGKRVTFSILGQPDFSFEGKHVNKPLCVILALRASSLLRKGCQGFLAYAVNEENDLKLEDIPIVRDYPDVFPEDLPGLPPEREVEFTIDLAPGTAPISKAPYRMAPMELKELKIQLQELLDKGFIRPSDGEEQLRVRGEDVTKTAFRTRYGHYEFLVMPFGLTNAPVAFMDLMNRTLKDKRLYAKLKKCEFWLDKVSFLGHVVTKDGISVDPGKVDVVSNWRRPTTVTEIRSFLGLAGYYRRFTEGFSKIALPLTSLGGFVVYSDASHQGLGCVLMQHGKVVAYASRQLKPYERNYPTHDLELAAVVFALKIGDIFFLVKLVRYSQIIRA</sequence>
<dbReference type="PANTHER" id="PTHR37984:SF5">
    <property type="entry name" value="PROTEIN NYNRIN-LIKE"/>
    <property type="match status" value="1"/>
</dbReference>
<dbReference type="Pfam" id="PF08284">
    <property type="entry name" value="RVP_2"/>
    <property type="match status" value="1"/>
</dbReference>
<dbReference type="AlphaFoldDB" id="A0A438CFF0"/>
<evidence type="ECO:0000256" key="5">
    <source>
        <dbReference type="ARBA" id="ARBA00022722"/>
    </source>
</evidence>
<name>A0A438CFF0_VITVI</name>
<dbReference type="Gene3D" id="3.30.70.270">
    <property type="match status" value="3"/>
</dbReference>
<dbReference type="GO" id="GO:0006508">
    <property type="term" value="P:proteolysis"/>
    <property type="evidence" value="ECO:0007669"/>
    <property type="project" value="UniProtKB-KW"/>
</dbReference>
<dbReference type="InterPro" id="IPR043128">
    <property type="entry name" value="Rev_trsase/Diguanyl_cyclase"/>
</dbReference>
<reference evidence="10 11" key="1">
    <citation type="journal article" date="2018" name="PLoS Genet.">
        <title>Population sequencing reveals clonal diversity and ancestral inbreeding in the grapevine cultivar Chardonnay.</title>
        <authorList>
            <person name="Roach M.J."/>
            <person name="Johnson D.L."/>
            <person name="Bohlmann J."/>
            <person name="van Vuuren H.J."/>
            <person name="Jones S.J."/>
            <person name="Pretorius I.S."/>
            <person name="Schmidt S.A."/>
            <person name="Borneman A.R."/>
        </authorList>
    </citation>
    <scope>NUCLEOTIDE SEQUENCE [LARGE SCALE GENOMIC DNA]</scope>
    <source>
        <strain evidence="11">cv. Chardonnay</strain>
        <tissue evidence="10">Leaf</tissue>
    </source>
</reference>
<dbReference type="EMBL" id="QGNW01002260">
    <property type="protein sequence ID" value="RVW21932.1"/>
    <property type="molecule type" value="Genomic_DNA"/>
</dbReference>
<evidence type="ECO:0000256" key="6">
    <source>
        <dbReference type="ARBA" id="ARBA00022759"/>
    </source>
</evidence>
<organism evidence="10 11">
    <name type="scientific">Vitis vinifera</name>
    <name type="common">Grape</name>
    <dbReference type="NCBI Taxonomy" id="29760"/>
    <lineage>
        <taxon>Eukaryota</taxon>
        <taxon>Viridiplantae</taxon>
        <taxon>Streptophyta</taxon>
        <taxon>Embryophyta</taxon>
        <taxon>Tracheophyta</taxon>
        <taxon>Spermatophyta</taxon>
        <taxon>Magnoliopsida</taxon>
        <taxon>eudicotyledons</taxon>
        <taxon>Gunneridae</taxon>
        <taxon>Pentapetalae</taxon>
        <taxon>rosids</taxon>
        <taxon>Vitales</taxon>
        <taxon>Vitaceae</taxon>
        <taxon>Viteae</taxon>
        <taxon>Vitis</taxon>
    </lineage>
</organism>
<comment type="caution">
    <text evidence="10">The sequence shown here is derived from an EMBL/GenBank/DDBJ whole genome shotgun (WGS) entry which is preliminary data.</text>
</comment>
<evidence type="ECO:0000256" key="8">
    <source>
        <dbReference type="ARBA" id="ARBA00022918"/>
    </source>
</evidence>
<feature type="domain" description="Reverse transcriptase RNase H-like" evidence="9">
    <location>
        <begin position="297"/>
        <end position="348"/>
    </location>
</feature>
<keyword evidence="7" id="KW-0378">Hydrolase</keyword>